<evidence type="ECO:0000313" key="2">
    <source>
        <dbReference type="EMBL" id="PIK35103.1"/>
    </source>
</evidence>
<gene>
    <name evidence="2" type="ORF">BSL78_28068</name>
</gene>
<name>A0A2G8JH79_STIJA</name>
<protein>
    <submittedName>
        <fullName evidence="2">Uncharacterized protein</fullName>
    </submittedName>
</protein>
<feature type="region of interest" description="Disordered" evidence="1">
    <location>
        <begin position="993"/>
        <end position="1087"/>
    </location>
</feature>
<evidence type="ECO:0000313" key="3">
    <source>
        <dbReference type="Proteomes" id="UP000230750"/>
    </source>
</evidence>
<proteinExistence type="predicted"/>
<dbReference type="PANTHER" id="PTHR21446">
    <property type="entry name" value="DUF3504 DOMAIN-CONTAINING PROTEIN"/>
    <property type="match status" value="1"/>
</dbReference>
<organism evidence="2 3">
    <name type="scientific">Stichopus japonicus</name>
    <name type="common">Sea cucumber</name>
    <dbReference type="NCBI Taxonomy" id="307972"/>
    <lineage>
        <taxon>Eukaryota</taxon>
        <taxon>Metazoa</taxon>
        <taxon>Echinodermata</taxon>
        <taxon>Eleutherozoa</taxon>
        <taxon>Echinozoa</taxon>
        <taxon>Holothuroidea</taxon>
        <taxon>Aspidochirotacea</taxon>
        <taxon>Aspidochirotida</taxon>
        <taxon>Stichopodidae</taxon>
        <taxon>Apostichopus</taxon>
    </lineage>
</organism>
<feature type="compositionally biased region" description="Acidic residues" evidence="1">
    <location>
        <begin position="1157"/>
        <end position="1169"/>
    </location>
</feature>
<dbReference type="PANTHER" id="PTHR21446:SF6">
    <property type="entry name" value="MITOCHONDRIAL ANTIVIRAL-SIGNALING PROTEIN"/>
    <property type="match status" value="1"/>
</dbReference>
<dbReference type="OrthoDB" id="2434995at2759"/>
<sequence>METSYTVSLNAVLMNKERERAKKKTIRDKTFMSLPGLLIFREFCLEMNVSMDVKKMHVNQMVANLQKFFFYVRVKPGAVLQQLFEQISIVIEAMRGINIRKDVRFKKVVRVCRGRINSFDHIRCHSPQITEQLSMFCLRKLIFSTDVRPNHPTGLFNLTLFYMVIYMCKGTTHWTELKALLVSMRKSSFVCKKDISKGVKFITIRNEPQCTAGRLYEIPGHPICPFKIFRLFMSKLSISSNYLWQRPKPHSKMSECWFHPDASNTINNDWLLDLTEKASMTVSYTNMSLVLTPRSVMDSTLSDPIFTKTYSNEVKEIPNPPKFDSSNLDSALPGGNDKLEIKLLNSSEAQVEIRLTDILWKELFPEWDRTRLVSGYQNHVDFMKHLLEVHKTCKDESCCNPETGMEESTEEVSTKSSLLTVVNNNTVAPQTVQGSHNFIVPLNTLLESLASSSQAAVQVDAGSSQAAATSSVSPRLVTSLQAASSLLQSNLHPGGEKGDLSSIAQNGSNLNQISGPSSKVLLPSLVTNPCTNSILPLSAMTSAQNQPSADTTSIDLLAGNKTVVQSLVDNAQKLSQGLQSVNVQGFPLPIIGSFQNGASGISSADALQSNSLNSLNVTPISSLPSNMATPVASSQTLLTNAIPKLALPSLQNVGTTAIPNTSNLPNTISSVVGSMPALKRMIPIAEPQLIPTSGIRAVPELQSQSFSLAQTSSVLQGTSSTYATAPSLPTQPVHQIIAAASDGNTNSVFTNGINTFAEQLTASNSAASTFVITNHGIIAVPNIQQSPHTVVSQDNNNPSISTISVNPINANIPDSETLQSLNSNSFTLAPSLLTRPQDNYIDEENGYFQEQYYDMPVKALDYSTKSHTLEGQFESQEMDEEAPLDLSISKPKNDLEQVPTISTPSLALPNSLSVIDSRHLPRIKDKDPRPLLPNNALPGVAAITSVRRPPPPYPGLAQKFLAPQAIAQLGYPRFVREPTKNYPGFMKMTLKRKSTTGKSVRELLDKKRKNDLARSGQASQSGNSMLVGASSPNNVSGNKVTVGIDTVTHQNSSRLTRNGTKKAENVTEDDANERNNSETPAGNHHSLITLANLYRPEQNEVRIENGQHETKKSHRLENCLQKFDVSKTTSSKSPEKGRQGRRSRRKPQQVFKRTMVEDPDIIDEIEDFS</sequence>
<dbReference type="Proteomes" id="UP000230750">
    <property type="component" value="Unassembled WGS sequence"/>
</dbReference>
<evidence type="ECO:0000256" key="1">
    <source>
        <dbReference type="SAM" id="MobiDB-lite"/>
    </source>
</evidence>
<comment type="caution">
    <text evidence="2">The sequence shown here is derived from an EMBL/GenBank/DDBJ whole genome shotgun (WGS) entry which is preliminary data.</text>
</comment>
<dbReference type="AlphaFoldDB" id="A0A2G8JH79"/>
<accession>A0A2G8JH79</accession>
<dbReference type="InterPro" id="IPR052787">
    <property type="entry name" value="MAVS"/>
</dbReference>
<dbReference type="EMBL" id="MRZV01001985">
    <property type="protein sequence ID" value="PIK35103.1"/>
    <property type="molecule type" value="Genomic_DNA"/>
</dbReference>
<feature type="compositionally biased region" description="Polar residues" evidence="1">
    <location>
        <begin position="1016"/>
        <end position="1039"/>
    </location>
</feature>
<feature type="compositionally biased region" description="Polar residues" evidence="1">
    <location>
        <begin position="1047"/>
        <end position="1058"/>
    </location>
</feature>
<keyword evidence="3" id="KW-1185">Reference proteome</keyword>
<feature type="compositionally biased region" description="Basic and acidic residues" evidence="1">
    <location>
        <begin position="999"/>
        <end position="1012"/>
    </location>
</feature>
<reference evidence="2 3" key="1">
    <citation type="journal article" date="2017" name="PLoS Biol.">
        <title>The sea cucumber genome provides insights into morphological evolution and visceral regeneration.</title>
        <authorList>
            <person name="Zhang X."/>
            <person name="Sun L."/>
            <person name="Yuan J."/>
            <person name="Sun Y."/>
            <person name="Gao Y."/>
            <person name="Zhang L."/>
            <person name="Li S."/>
            <person name="Dai H."/>
            <person name="Hamel J.F."/>
            <person name="Liu C."/>
            <person name="Yu Y."/>
            <person name="Liu S."/>
            <person name="Lin W."/>
            <person name="Guo K."/>
            <person name="Jin S."/>
            <person name="Xu P."/>
            <person name="Storey K.B."/>
            <person name="Huan P."/>
            <person name="Zhang T."/>
            <person name="Zhou Y."/>
            <person name="Zhang J."/>
            <person name="Lin C."/>
            <person name="Li X."/>
            <person name="Xing L."/>
            <person name="Huo D."/>
            <person name="Sun M."/>
            <person name="Wang L."/>
            <person name="Mercier A."/>
            <person name="Li F."/>
            <person name="Yang H."/>
            <person name="Xiang J."/>
        </authorList>
    </citation>
    <scope>NUCLEOTIDE SEQUENCE [LARGE SCALE GENOMIC DNA]</scope>
    <source>
        <strain evidence="2">Shaxun</strain>
        <tissue evidence="2">Muscle</tissue>
    </source>
</reference>
<feature type="region of interest" description="Disordered" evidence="1">
    <location>
        <begin position="1105"/>
        <end position="1169"/>
    </location>
</feature>